<evidence type="ECO:0000256" key="6">
    <source>
        <dbReference type="PIRSR" id="PIRSR601382-2"/>
    </source>
</evidence>
<dbReference type="GO" id="GO:0016020">
    <property type="term" value="C:membrane"/>
    <property type="evidence" value="ECO:0007669"/>
    <property type="project" value="InterPro"/>
</dbReference>
<keyword evidence="6" id="KW-0106">Calcium</keyword>
<proteinExistence type="inferred from homology"/>
<dbReference type="PANTHER" id="PTHR11742:SF89">
    <property type="entry name" value="ALPHA-1,2-MANNOSIDASE"/>
    <property type="match status" value="1"/>
</dbReference>
<organism evidence="11 12">
    <name type="scientific">Sphaceloma murrayae</name>
    <dbReference type="NCBI Taxonomy" id="2082308"/>
    <lineage>
        <taxon>Eukaryota</taxon>
        <taxon>Fungi</taxon>
        <taxon>Dikarya</taxon>
        <taxon>Ascomycota</taxon>
        <taxon>Pezizomycotina</taxon>
        <taxon>Dothideomycetes</taxon>
        <taxon>Dothideomycetidae</taxon>
        <taxon>Myriangiales</taxon>
        <taxon>Elsinoaceae</taxon>
        <taxon>Sphaceloma</taxon>
    </lineage>
</organism>
<feature type="region of interest" description="Disordered" evidence="9">
    <location>
        <begin position="75"/>
        <end position="105"/>
    </location>
</feature>
<comment type="cofactor">
    <cofactor evidence="1 6">
        <name>Ca(2+)</name>
        <dbReference type="ChEBI" id="CHEBI:29108"/>
    </cofactor>
</comment>
<dbReference type="SUPFAM" id="SSF48225">
    <property type="entry name" value="Seven-hairpin glycosidases"/>
    <property type="match status" value="1"/>
</dbReference>
<dbReference type="InParanoid" id="A0A2K1QHU6"/>
<dbReference type="GO" id="GO:0036503">
    <property type="term" value="P:ERAD pathway"/>
    <property type="evidence" value="ECO:0007669"/>
    <property type="project" value="UniProtKB-ARBA"/>
</dbReference>
<evidence type="ECO:0000256" key="3">
    <source>
        <dbReference type="ARBA" id="ARBA00007658"/>
    </source>
</evidence>
<dbReference type="PANTHER" id="PTHR11742">
    <property type="entry name" value="MANNOSYL-OLIGOSACCHARIDE ALPHA-1,2-MANNOSIDASE-RELATED"/>
    <property type="match status" value="1"/>
</dbReference>
<protein>
    <recommendedName>
        <fullName evidence="8">alpha-1,2-Mannosidase</fullName>
        <ecNumber evidence="8">3.2.1.-</ecNumber>
    </recommendedName>
</protein>
<dbReference type="EMBL" id="NKHZ01000082">
    <property type="protein sequence ID" value="PNS14727.1"/>
    <property type="molecule type" value="Genomic_DNA"/>
</dbReference>
<dbReference type="GO" id="GO:0005783">
    <property type="term" value="C:endoplasmic reticulum"/>
    <property type="evidence" value="ECO:0007669"/>
    <property type="project" value="TreeGrafter"/>
</dbReference>
<keyword evidence="8" id="KW-0326">Glycosidase</keyword>
<evidence type="ECO:0000256" key="5">
    <source>
        <dbReference type="ARBA" id="ARBA00023157"/>
    </source>
</evidence>
<dbReference type="EC" id="3.2.1.-" evidence="8"/>
<evidence type="ECO:0000313" key="11">
    <source>
        <dbReference type="EMBL" id="PNS14727.1"/>
    </source>
</evidence>
<evidence type="ECO:0000256" key="4">
    <source>
        <dbReference type="ARBA" id="ARBA00022801"/>
    </source>
</evidence>
<accession>A0A2K1QHU6</accession>
<dbReference type="AlphaFoldDB" id="A0A2K1QHU6"/>
<dbReference type="GO" id="GO:0005509">
    <property type="term" value="F:calcium ion binding"/>
    <property type="evidence" value="ECO:0007669"/>
    <property type="project" value="InterPro"/>
</dbReference>
<name>A0A2K1QHU6_9PEZI</name>
<reference evidence="11 12" key="1">
    <citation type="submission" date="2017-06" db="EMBL/GenBank/DDBJ databases">
        <title>Draft genome sequence of a variant of Elsinoe murrayae.</title>
        <authorList>
            <person name="Cheng Q."/>
        </authorList>
    </citation>
    <scope>NUCLEOTIDE SEQUENCE [LARGE SCALE GENOMIC DNA]</scope>
    <source>
        <strain evidence="11 12">CQ-2017a</strain>
    </source>
</reference>
<keyword evidence="5 7" id="KW-1015">Disulfide bond</keyword>
<evidence type="ECO:0000256" key="7">
    <source>
        <dbReference type="PIRSR" id="PIRSR601382-3"/>
    </source>
</evidence>
<dbReference type="GO" id="GO:0004571">
    <property type="term" value="F:mannosyl-oligosaccharide 1,2-alpha-mannosidase activity"/>
    <property type="evidence" value="ECO:0007669"/>
    <property type="project" value="InterPro"/>
</dbReference>
<dbReference type="Proteomes" id="UP000243797">
    <property type="component" value="Unassembled WGS sequence"/>
</dbReference>
<keyword evidence="6" id="KW-0479">Metal-binding</keyword>
<comment type="caution">
    <text evidence="11">The sequence shown here is derived from an EMBL/GenBank/DDBJ whole genome shotgun (WGS) entry which is preliminary data.</text>
</comment>
<dbReference type="OrthoDB" id="8118055at2759"/>
<evidence type="ECO:0000313" key="12">
    <source>
        <dbReference type="Proteomes" id="UP000243797"/>
    </source>
</evidence>
<dbReference type="PRINTS" id="PR00747">
    <property type="entry name" value="GLYHDRLASE47"/>
</dbReference>
<dbReference type="GO" id="GO:0005975">
    <property type="term" value="P:carbohydrate metabolic process"/>
    <property type="evidence" value="ECO:0007669"/>
    <property type="project" value="InterPro"/>
</dbReference>
<dbReference type="InterPro" id="IPR012341">
    <property type="entry name" value="6hp_glycosidase-like_sf"/>
</dbReference>
<feature type="transmembrane region" description="Helical" evidence="10">
    <location>
        <begin position="12"/>
        <end position="32"/>
    </location>
</feature>
<feature type="disulfide bond" evidence="7">
    <location>
        <begin position="400"/>
        <end position="429"/>
    </location>
</feature>
<keyword evidence="10" id="KW-0812">Transmembrane</keyword>
<dbReference type="InterPro" id="IPR050749">
    <property type="entry name" value="Glycosyl_Hydrolase_47"/>
</dbReference>
<keyword evidence="10" id="KW-1133">Transmembrane helix</keyword>
<dbReference type="Pfam" id="PF01532">
    <property type="entry name" value="Glyco_hydro_47"/>
    <property type="match status" value="1"/>
</dbReference>
<evidence type="ECO:0000256" key="2">
    <source>
        <dbReference type="ARBA" id="ARBA00004922"/>
    </source>
</evidence>
<comment type="pathway">
    <text evidence="2">Protein modification; protein glycosylation.</text>
</comment>
<dbReference type="STRING" id="2082308.A0A2K1QHU6"/>
<evidence type="ECO:0000256" key="8">
    <source>
        <dbReference type="RuleBase" id="RU361193"/>
    </source>
</evidence>
<dbReference type="UniPathway" id="UPA00378"/>
<evidence type="ECO:0000256" key="1">
    <source>
        <dbReference type="ARBA" id="ARBA00001913"/>
    </source>
</evidence>
<gene>
    <name evidence="11" type="ORF">CAC42_1749</name>
</gene>
<keyword evidence="12" id="KW-1185">Reference proteome</keyword>
<dbReference type="InterPro" id="IPR036026">
    <property type="entry name" value="Seven-hairpin_glycosidases"/>
</dbReference>
<dbReference type="Gene3D" id="1.50.10.10">
    <property type="match status" value="1"/>
</dbReference>
<dbReference type="InterPro" id="IPR001382">
    <property type="entry name" value="Glyco_hydro_47"/>
</dbReference>
<keyword evidence="10" id="KW-0472">Membrane</keyword>
<feature type="binding site" evidence="6">
    <location>
        <position position="592"/>
    </location>
    <ligand>
        <name>Ca(2+)</name>
        <dbReference type="ChEBI" id="CHEBI:29108"/>
    </ligand>
</feature>
<sequence length="606" mass="67573">MVSRMLLWTRGVFVVCVLVWAAVWIAFGITIYQQEKVAPLFHETISQSTSLTPTPPASATTRTYATYPQRYPVTSFQPLPTPDGSRIPRVQSDQPAEDDAQRATRLKRRDEVKQTFKRGWDAYRERAWGKSELSPVVGGPRDTYGGWAVMIVDCLDSLWILGLEEEFREAVDFAIGIDFNTIPMGSVSTFESTIRYLAGFLAAYDLSADKRLLEKAIEVATVLYTAFDTPNHMSVPMVNIAFVQEGGEQIAEEVDTIAGLGSFTLEYIRLAQLTGDDKWYDAPRRIMEAFAEAQNKTRLPGMWPAKPINARTVDFSSGSGYFHLGGNSDSCYEYLLKAHLLLGGSDFYLDMYEQAAKVITQKLLYRPMLPSNAVVLLPGLASVDDDGQFNLMHRVDHLACFAGGLISIGGKVLGEREHVELGGKMTRGCVEMYATSPLGIMPDEAFVVPCTNCSVNARNDCCAWDEGSWLEECGKLADDADPAGCPGRVQTGILSVQNAEFKLRPEALESVLMYYRTTGDAMMPELAWNMFEKIREHTRTDVANAALLNVMDSSAPKKDEMESFWFAETLKYLYLIYSDFDTISLDDWVFNTEAHPLRRPLSTGRG</sequence>
<comment type="similarity">
    <text evidence="3 8">Belongs to the glycosyl hydrolase 47 family.</text>
</comment>
<evidence type="ECO:0000256" key="10">
    <source>
        <dbReference type="SAM" id="Phobius"/>
    </source>
</evidence>
<evidence type="ECO:0000256" key="9">
    <source>
        <dbReference type="SAM" id="MobiDB-lite"/>
    </source>
</evidence>
<keyword evidence="4 8" id="KW-0378">Hydrolase</keyword>